<dbReference type="AlphaFoldDB" id="A0A1W9ZT07"/>
<protein>
    <submittedName>
        <fullName evidence="1">Uncharacterized protein</fullName>
    </submittedName>
</protein>
<proteinExistence type="predicted"/>
<dbReference type="EMBL" id="MVHE01000020">
    <property type="protein sequence ID" value="ORA20768.1"/>
    <property type="molecule type" value="Genomic_DNA"/>
</dbReference>
<evidence type="ECO:0000313" key="2">
    <source>
        <dbReference type="Proteomes" id="UP000192284"/>
    </source>
</evidence>
<gene>
    <name evidence="1" type="ORF">BST12_14270</name>
</gene>
<comment type="caution">
    <text evidence="1">The sequence shown here is derived from an EMBL/GenBank/DDBJ whole genome shotgun (WGS) entry which is preliminary data.</text>
</comment>
<dbReference type="Proteomes" id="UP000192284">
    <property type="component" value="Unassembled WGS sequence"/>
</dbReference>
<reference evidence="1 2" key="1">
    <citation type="submission" date="2017-02" db="EMBL/GenBank/DDBJ databases">
        <title>The new phylogeny of genus Mycobacterium.</title>
        <authorList>
            <person name="Tortoli E."/>
            <person name="Trovato A."/>
            <person name="Cirillo D.M."/>
        </authorList>
    </citation>
    <scope>NUCLEOTIDE SEQUENCE [LARGE SCALE GENOMIC DNA]</scope>
    <source>
        <strain evidence="1 2">DSM 45057</strain>
    </source>
</reference>
<accession>A0A1W9ZT07</accession>
<name>A0A1W9ZT07_MYCAN</name>
<organism evidence="1 2">
    <name type="scientific">Mycobacterium angelicum</name>
    <dbReference type="NCBI Taxonomy" id="470074"/>
    <lineage>
        <taxon>Bacteria</taxon>
        <taxon>Bacillati</taxon>
        <taxon>Actinomycetota</taxon>
        <taxon>Actinomycetes</taxon>
        <taxon>Mycobacteriales</taxon>
        <taxon>Mycobacteriaceae</taxon>
        <taxon>Mycobacterium</taxon>
    </lineage>
</organism>
<keyword evidence="2" id="KW-1185">Reference proteome</keyword>
<evidence type="ECO:0000313" key="1">
    <source>
        <dbReference type="EMBL" id="ORA20768.1"/>
    </source>
</evidence>
<sequence>MIRGDRTFDSVVNDLKDDIWCDLDINGNGHCIQAMHYAHENMRYANETIDLNVSLLAPIALGDMAIFARFCNTCWKTFTARQSIERDACEIVTPFVDGFGQVG</sequence>